<comment type="caution">
    <text evidence="1">The sequence shown here is derived from an EMBL/GenBank/DDBJ whole genome shotgun (WGS) entry which is preliminary data.</text>
</comment>
<evidence type="ECO:0000313" key="2">
    <source>
        <dbReference type="Proteomes" id="UP000837801"/>
    </source>
</evidence>
<dbReference type="Pfam" id="PF08579">
    <property type="entry name" value="RPM2"/>
    <property type="match status" value="1"/>
</dbReference>
<reference evidence="1" key="1">
    <citation type="submission" date="2022-03" db="EMBL/GenBank/DDBJ databases">
        <authorList>
            <person name="Legras J.-L."/>
            <person name="Devillers H."/>
            <person name="Grondin C."/>
        </authorList>
    </citation>
    <scope>NUCLEOTIDE SEQUENCE</scope>
    <source>
        <strain evidence="1">CLIB 1423</strain>
    </source>
</reference>
<protein>
    <submittedName>
        <fullName evidence="1">Ribonuclease P protein component, mitochondrial</fullName>
    </submittedName>
</protein>
<dbReference type="InterPro" id="IPR013888">
    <property type="entry name" value="RNase_P_Rpm2_mt"/>
</dbReference>
<accession>A0A9P0QKQ9</accession>
<organism evidence="1 2">
    <name type="scientific">[Candida] railenensis</name>
    <dbReference type="NCBI Taxonomy" id="45579"/>
    <lineage>
        <taxon>Eukaryota</taxon>
        <taxon>Fungi</taxon>
        <taxon>Dikarya</taxon>
        <taxon>Ascomycota</taxon>
        <taxon>Saccharomycotina</taxon>
        <taxon>Pichiomycetes</taxon>
        <taxon>Debaryomycetaceae</taxon>
        <taxon>Kurtzmaniella</taxon>
    </lineage>
</organism>
<sequence>MVFSTFVKHAKAHSASKPQFFESSYPYLKNYNALVNFETFFQKTAFGNGGPHPSSTSDHFFGIDNGHYGLYYTMFNHEGDKKKIYPVNYEDRELQQHSRNIDDQISQEQWETFFISKVARETLDNVKSIQSISKKFLSPVHSPVKPSQFIYPKRYFTSAAINARKHDELRQESKLPVIEEPTAVLEEEISTKEPAVQEIDTFESDLLSSQITSIINHSKSSNIENLNEIYPIYQSLRRNDLELPSIELYNTVLSSILHRACDNDSASSLAQIESRLTNLLTVYQDVINSSTVKPTAETYSIVLNGLIRGCKQTIDICGNVSMPQHITKQAFSKSEEFLKVTTDLFLCIKQKQEELDLVSFVICLNVHSNLVSLELFNKIDQMHELQQEDSSLYYAGILNLVPYCNIQDKRQSFNLIQELYSSYKNSVKPGKIAAEFIIYSSLVQSLVKTNNLAYATKFVDEIMNDYKHSKAAVSPASKSDISLLLSTYLKSLSDVDLPRAFDCLEKFNKVPFIPEFSIDLYNEIINKFIWQYKETSNPTIYDIIWKLHSYVAIRKDYHDVQTKSDYETVLNTNHIHYPVVRDSLLSISIDLGDHEKCFLLIKEILLKNHMIKDFNIFRKLLSYLHNGSYYETGKMNSYYFELMWNFIETQSKHYSKDSSSLNYFLSGVVQFLTSKLENDDKAMKMILNSEFVAKSFQRFRLETDNIYGLMNVSRDLMKMENLQKSDIQKIIQLQSYLINELEDTENYYLELSDEIKEFTLQLKRVFVMSIEKNFKDLDFSKDILEACKILNVESPINLPSSIDQLSKDYKIDLSYILNINYEVGSEQFVQYFQKGYKFNFETWRIIINSTFTSDVLQFNDDVKISQFIERIYLSSLELNQLDELLVQLVELNNERINIAFLKVLMNSDANIDRPLTSLLKFWRVSGIENLYLKDLIIENFENKLLVKTANKNLVLNEYLKSLTAHKEFEKILEFDVKELNHSETVDLSIIESVLNAHLELKEFVTFDKLFRKIFASKSLSMNSQIKSMMNDLLIKYFTNKGSYQIVMKKFGDANLKPTYARELIFFNQFMNSVDSNEQQQHYAINLSHDLTMKELTYKLISCKKLGEMNDLYNSNVKVLRRNRDEVILEAFDSFVRAGTILKSQEQSIHTRFQTFLSFLKLIKFTKLNSEHLVKVIQFYSAIDKQDLINILMNKIAYPTKAGTYNISPMLDYYFFEIPLYNSTRVELSNIFREFHRVFDKIKDLANVEIVNDLCSQYKIALKEPMTIN</sequence>
<proteinExistence type="predicted"/>
<name>A0A9P0QKQ9_9ASCO</name>
<dbReference type="Proteomes" id="UP000837801">
    <property type="component" value="Unassembled WGS sequence"/>
</dbReference>
<dbReference type="EMBL" id="CAKXYY010000001">
    <property type="protein sequence ID" value="CAH2350192.1"/>
    <property type="molecule type" value="Genomic_DNA"/>
</dbReference>
<evidence type="ECO:0000313" key="1">
    <source>
        <dbReference type="EMBL" id="CAH2350192.1"/>
    </source>
</evidence>
<dbReference type="OrthoDB" id="185373at2759"/>
<dbReference type="AlphaFoldDB" id="A0A9P0QKQ9"/>
<keyword evidence="2" id="KW-1185">Reference proteome</keyword>
<gene>
    <name evidence="1" type="ORF">CLIB1423_01S04588</name>
</gene>